<dbReference type="Proteomes" id="UP001364695">
    <property type="component" value="Unassembled WGS sequence"/>
</dbReference>
<name>A0ACC6P3S9_9BURK</name>
<evidence type="ECO:0000313" key="1">
    <source>
        <dbReference type="EMBL" id="MEJ7138886.1"/>
    </source>
</evidence>
<evidence type="ECO:0000313" key="2">
    <source>
        <dbReference type="Proteomes" id="UP001364695"/>
    </source>
</evidence>
<dbReference type="EMBL" id="JAWDIE010000016">
    <property type="protein sequence ID" value="MEJ7138886.1"/>
    <property type="molecule type" value="Genomic_DNA"/>
</dbReference>
<protein>
    <submittedName>
        <fullName evidence="1">TetR/AcrR family transcriptional regulator</fullName>
    </submittedName>
</protein>
<gene>
    <name evidence="1" type="ORF">RV045_10680</name>
</gene>
<sequence>MTPTTPPRPTRDDREALIVDSATQHFALQGFEGASLDRIAEGAGMSRHRLFYYFPSKEALYLRVLDDIVSQWLDNMVALSAADDPQQGLRTYIEAKMRHSMEHPYGSRVYARELLSGASRYREVIVERVGPVLQHDLATLQKWAAQGRIAAVDFTHLMFVLWSATQAYADAAPQYALLLGKPALEAADFDAAAALITQMVLELLQPR</sequence>
<reference evidence="1" key="1">
    <citation type="submission" date="2023-10" db="EMBL/GenBank/DDBJ databases">
        <title>Amphibacter perezi, gen. nov., sp. nov. a novel taxa of the family Comamonadaceae, class Betaproteobacteria isolated from the skin microbiota of Pelophylax perezi from different populations.</title>
        <authorList>
            <person name="Costa S."/>
            <person name="Proenca D.N."/>
            <person name="Lopes I."/>
            <person name="Morais P.V."/>
        </authorList>
    </citation>
    <scope>NUCLEOTIDE SEQUENCE</scope>
    <source>
        <strain evidence="1">SL12-8</strain>
    </source>
</reference>
<comment type="caution">
    <text evidence="1">The sequence shown here is derived from an EMBL/GenBank/DDBJ whole genome shotgun (WGS) entry which is preliminary data.</text>
</comment>
<organism evidence="1 2">
    <name type="scientific">Amphibiibacter pelophylacis</name>
    <dbReference type="NCBI Taxonomy" id="1799477"/>
    <lineage>
        <taxon>Bacteria</taxon>
        <taxon>Pseudomonadati</taxon>
        <taxon>Pseudomonadota</taxon>
        <taxon>Betaproteobacteria</taxon>
        <taxon>Burkholderiales</taxon>
        <taxon>Sphaerotilaceae</taxon>
        <taxon>Amphibiibacter</taxon>
    </lineage>
</organism>
<accession>A0ACC6P3S9</accession>
<keyword evidence="2" id="KW-1185">Reference proteome</keyword>
<proteinExistence type="predicted"/>